<comment type="caution">
    <text evidence="1">The sequence shown here is derived from an EMBL/GenBank/DDBJ whole genome shotgun (WGS) entry which is preliminary data.</text>
</comment>
<dbReference type="OrthoDB" id="10296785at2759"/>
<evidence type="ECO:0000313" key="2">
    <source>
        <dbReference type="Proteomes" id="UP000237105"/>
    </source>
</evidence>
<dbReference type="AlphaFoldDB" id="A0A2P5C062"/>
<dbReference type="Proteomes" id="UP000237105">
    <property type="component" value="Unassembled WGS sequence"/>
</dbReference>
<proteinExistence type="predicted"/>
<keyword evidence="2" id="KW-1185">Reference proteome</keyword>
<reference evidence="2" key="1">
    <citation type="submission" date="2016-06" db="EMBL/GenBank/DDBJ databases">
        <title>Parallel loss of symbiosis genes in relatives of nitrogen-fixing non-legume Parasponia.</title>
        <authorList>
            <person name="Van Velzen R."/>
            <person name="Holmer R."/>
            <person name="Bu F."/>
            <person name="Rutten L."/>
            <person name="Van Zeijl A."/>
            <person name="Liu W."/>
            <person name="Santuari L."/>
            <person name="Cao Q."/>
            <person name="Sharma T."/>
            <person name="Shen D."/>
            <person name="Roswanjaya Y."/>
            <person name="Wardhani T."/>
            <person name="Kalhor M.S."/>
            <person name="Jansen J."/>
            <person name="Van den Hoogen J."/>
            <person name="Gungor B."/>
            <person name="Hartog M."/>
            <person name="Hontelez J."/>
            <person name="Verver J."/>
            <person name="Yang W.-C."/>
            <person name="Schijlen E."/>
            <person name="Repin R."/>
            <person name="Schilthuizen M."/>
            <person name="Schranz E."/>
            <person name="Heidstra R."/>
            <person name="Miyata K."/>
            <person name="Fedorova E."/>
            <person name="Kohlen W."/>
            <person name="Bisseling T."/>
            <person name="Smit S."/>
            <person name="Geurts R."/>
        </authorList>
    </citation>
    <scope>NUCLEOTIDE SEQUENCE [LARGE SCALE GENOMIC DNA]</scope>
    <source>
        <strain evidence="2">cv. WU1-14</strain>
    </source>
</reference>
<organism evidence="1 2">
    <name type="scientific">Parasponia andersonii</name>
    <name type="common">Sponia andersonii</name>
    <dbReference type="NCBI Taxonomy" id="3476"/>
    <lineage>
        <taxon>Eukaryota</taxon>
        <taxon>Viridiplantae</taxon>
        <taxon>Streptophyta</taxon>
        <taxon>Embryophyta</taxon>
        <taxon>Tracheophyta</taxon>
        <taxon>Spermatophyta</taxon>
        <taxon>Magnoliopsida</taxon>
        <taxon>eudicotyledons</taxon>
        <taxon>Gunneridae</taxon>
        <taxon>Pentapetalae</taxon>
        <taxon>rosids</taxon>
        <taxon>fabids</taxon>
        <taxon>Rosales</taxon>
        <taxon>Cannabaceae</taxon>
        <taxon>Parasponia</taxon>
    </lineage>
</organism>
<accession>A0A2P5C062</accession>
<gene>
    <name evidence="1" type="ORF">PanWU01x14_195090</name>
</gene>
<protein>
    <submittedName>
        <fullName evidence="1">Uncharacterized protein</fullName>
    </submittedName>
</protein>
<sequence>MQFHPVNSIITHCSSHNAQQICKNLNVNLQRRLIGQSSITLETMESGQQKRKPSGITKNSLSRIINYQDTPQGSHYITFCIILKPILGPGNTGNHSTFQNFHNCT</sequence>
<evidence type="ECO:0000313" key="1">
    <source>
        <dbReference type="EMBL" id="PON54430.1"/>
    </source>
</evidence>
<dbReference type="EMBL" id="JXTB01000195">
    <property type="protein sequence ID" value="PON54430.1"/>
    <property type="molecule type" value="Genomic_DNA"/>
</dbReference>
<name>A0A2P5C062_PARAD</name>